<keyword evidence="3" id="KW-1185">Reference proteome</keyword>
<feature type="region of interest" description="Disordered" evidence="1">
    <location>
        <begin position="590"/>
        <end position="618"/>
    </location>
</feature>
<reference evidence="3" key="1">
    <citation type="journal article" date="2019" name="Int. J. Syst. Evol. Microbiol.">
        <title>The Global Catalogue of Microorganisms (GCM) 10K type strain sequencing project: providing services to taxonomists for standard genome sequencing and annotation.</title>
        <authorList>
            <consortium name="The Broad Institute Genomics Platform"/>
            <consortium name="The Broad Institute Genome Sequencing Center for Infectious Disease"/>
            <person name="Wu L."/>
            <person name="Ma J."/>
        </authorList>
    </citation>
    <scope>NUCLEOTIDE SEQUENCE [LARGE SCALE GENOMIC DNA]</scope>
    <source>
        <strain evidence="3">KCTC 42739</strain>
    </source>
</reference>
<evidence type="ECO:0008006" key="4">
    <source>
        <dbReference type="Google" id="ProtNLM"/>
    </source>
</evidence>
<accession>A0ABV7SUA3</accession>
<feature type="region of interest" description="Disordered" evidence="1">
    <location>
        <begin position="278"/>
        <end position="297"/>
    </location>
</feature>
<protein>
    <recommendedName>
        <fullName evidence="4">Lipoprotein</fullName>
    </recommendedName>
</protein>
<comment type="caution">
    <text evidence="2">The sequence shown here is derived from an EMBL/GenBank/DDBJ whole genome shotgun (WGS) entry which is preliminary data.</text>
</comment>
<name>A0ABV7SUA3_9SPHN</name>
<dbReference type="RefSeq" id="WP_261295222.1">
    <property type="nucleotide sequence ID" value="NZ_JANQBK010000014.1"/>
</dbReference>
<dbReference type="EMBL" id="JBHRXP010000001">
    <property type="protein sequence ID" value="MFC3579252.1"/>
    <property type="molecule type" value="Genomic_DNA"/>
</dbReference>
<dbReference type="PROSITE" id="PS51257">
    <property type="entry name" value="PROKAR_LIPOPROTEIN"/>
    <property type="match status" value="1"/>
</dbReference>
<evidence type="ECO:0000313" key="2">
    <source>
        <dbReference type="EMBL" id="MFC3579252.1"/>
    </source>
</evidence>
<feature type="compositionally biased region" description="Pro residues" evidence="1">
    <location>
        <begin position="598"/>
        <end position="608"/>
    </location>
</feature>
<evidence type="ECO:0000256" key="1">
    <source>
        <dbReference type="SAM" id="MobiDB-lite"/>
    </source>
</evidence>
<gene>
    <name evidence="2" type="ORF">ACFONA_03665</name>
</gene>
<proteinExistence type="predicted"/>
<dbReference type="Proteomes" id="UP001595713">
    <property type="component" value="Unassembled WGS sequence"/>
</dbReference>
<organism evidence="2 3">
    <name type="scientific">Sphingomonas hylomeconis</name>
    <dbReference type="NCBI Taxonomy" id="1395958"/>
    <lineage>
        <taxon>Bacteria</taxon>
        <taxon>Pseudomonadati</taxon>
        <taxon>Pseudomonadota</taxon>
        <taxon>Alphaproteobacteria</taxon>
        <taxon>Sphingomonadales</taxon>
        <taxon>Sphingomonadaceae</taxon>
        <taxon>Sphingomonas</taxon>
    </lineage>
</organism>
<evidence type="ECO:0000313" key="3">
    <source>
        <dbReference type="Proteomes" id="UP001595713"/>
    </source>
</evidence>
<sequence length="618" mass="66282">MAFSSKYLRNLSILPQILMLGGCLGSDESVGSSSASVQTSIVPASVPYYLDLCGQAPDKTYRLYAPAAMGDWRAGVGESDPATAAADRLKCVRSRRIDNGDPITVRLHRVGVGGLAKFDAAGKCTKGCKRDVAVVLDFNGSATLQKPIVAFYQKDVAPDSNLQFINQIIYSQNEWFYRYPPSFRVRLYDVRDDKDAALRGNLETVKKAASLISQYIAGAAIAGPIIDTAVSAADQLISGPRNRSIMDMSFQLFPDEQQDDGRKEEIAGGVVNEAAKAQAAAARAPAPPSGATLSESEVKALQSQLGLDRQQQDGKLGRYTLRTLLRVHPDLSAQAPQSDDFNKAVRALIVQPPAPDTRLDDTFGSRIYASQFIVFDEGAKEGGSCADPSANVRARIGTALPSYRFAPDGVRYGGARVYTDGSRGQCVLEASFVTFSITKESANVAADVAKRISDLQTKFTANQAVGEDAVAALTATRVDAELALAIDRVENMRRPDRLRAMIMKLGSLKEEAQASGNAERSAPPMPGAAYRSRSYRLIEDYLGCPVSDQTTVEQFKGLADELSAAEWQAVKRRSAKPYFVVAAPATLECPGTPTVADPEPPTVPPAPPAQEVEGAENT</sequence>